<feature type="compositionally biased region" description="Polar residues" evidence="1">
    <location>
        <begin position="143"/>
        <end position="167"/>
    </location>
</feature>
<feature type="region of interest" description="Disordered" evidence="1">
    <location>
        <begin position="346"/>
        <end position="375"/>
    </location>
</feature>
<sequence>MCFSATRPLRVAGLTVPNPRCRPVATPTQTWSIRRCVQSRSNNDRKQIPRSGKRQRYPGSSRETVWWYEWSLFSWKYPNRKLDFWLDRSGSFDVNGQGSHGNADSPKLIQSLKKLIAADAYRRKDIFHGLGRGDTLWNGYPQSFSKAPQSTKARAPEPTQQTSTSNHIGRHYDPISGRMRPGLPTRFDDSDRIVFHPWKEVDSSRANGMKGAATDVDSTETQHQSGTLGSRTETHLNPQPILTDPPGSEIGAVSNSNSLAQGPRIETEELVEPASRSQPNIDCPPGHESNSMPTLESTKPVESPTNVFEHGSKSSTEANPIVDSIPATIECPPGNEIEAKLTADPVSCSDESLPSELNAQQPDEISPMNVNCPPGNELEAKFTAEIAHQDTQANELFQPSTDPISQACLPESVDCSPGNEIEAHILSKSTEIDKGQSNDKRPIDCPPGSEIEANFSANPPPAYDGHSAPPDLASLDISKNTHVNVDCPPGNELEAKLITDLTKSTQSSTKTDIDSLGVHDAKVHPCQPSLGYSEDRVGDFVAQHQALTSETVQPSALHQPFPEFYIIALDPMTSQIITETADSSLEIKEDTIPSEIISRLYNSAKFLPHLEKRHAEVYKIVAGGGDILVFQKNPSDLPFSETAEPDSAIHAETAQHQHDSKGPSLSTPNASGEPPEPHPAAKSSLEPEPLTKSGPASRGVIRRMIFAGVATAATCYAIGEVTEFFRTGGKDGRGADGFTVFESDRRHRE</sequence>
<reference evidence="2" key="1">
    <citation type="submission" date="2021-07" db="EMBL/GenBank/DDBJ databases">
        <authorList>
            <person name="Branca A.L. A."/>
        </authorList>
    </citation>
    <scope>NUCLEOTIDE SEQUENCE</scope>
</reference>
<dbReference type="OrthoDB" id="3946750at2759"/>
<dbReference type="Proteomes" id="UP001153618">
    <property type="component" value="Unassembled WGS sequence"/>
</dbReference>
<evidence type="ECO:0000313" key="3">
    <source>
        <dbReference type="Proteomes" id="UP001153618"/>
    </source>
</evidence>
<evidence type="ECO:0000256" key="1">
    <source>
        <dbReference type="SAM" id="MobiDB-lite"/>
    </source>
</evidence>
<feature type="region of interest" description="Disordered" evidence="1">
    <location>
        <begin position="205"/>
        <end position="239"/>
    </location>
</feature>
<comment type="caution">
    <text evidence="2">The sequence shown here is derived from an EMBL/GenBank/DDBJ whole genome shotgun (WGS) entry which is preliminary data.</text>
</comment>
<feature type="compositionally biased region" description="Polar residues" evidence="1">
    <location>
        <begin position="219"/>
        <end position="237"/>
    </location>
</feature>
<protein>
    <submittedName>
        <fullName evidence="2">Uncharacterized protein</fullName>
    </submittedName>
</protein>
<dbReference type="AlphaFoldDB" id="A0A9W4HYG6"/>
<feature type="region of interest" description="Disordered" evidence="1">
    <location>
        <begin position="268"/>
        <end position="319"/>
    </location>
</feature>
<organism evidence="2 3">
    <name type="scientific">Penicillium olsonii</name>
    <dbReference type="NCBI Taxonomy" id="99116"/>
    <lineage>
        <taxon>Eukaryota</taxon>
        <taxon>Fungi</taxon>
        <taxon>Dikarya</taxon>
        <taxon>Ascomycota</taxon>
        <taxon>Pezizomycotina</taxon>
        <taxon>Eurotiomycetes</taxon>
        <taxon>Eurotiomycetidae</taxon>
        <taxon>Eurotiales</taxon>
        <taxon>Aspergillaceae</taxon>
        <taxon>Penicillium</taxon>
    </lineage>
</organism>
<proteinExistence type="predicted"/>
<feature type="compositionally biased region" description="Polar residues" evidence="1">
    <location>
        <begin position="349"/>
        <end position="363"/>
    </location>
</feature>
<dbReference type="EMBL" id="CAJVOS010000036">
    <property type="protein sequence ID" value="CAG8161650.1"/>
    <property type="molecule type" value="Genomic_DNA"/>
</dbReference>
<feature type="region of interest" description="Disordered" evidence="1">
    <location>
        <begin position="727"/>
        <end position="749"/>
    </location>
</feature>
<feature type="compositionally biased region" description="Basic and acidic residues" evidence="1">
    <location>
        <begin position="652"/>
        <end position="661"/>
    </location>
</feature>
<keyword evidence="3" id="KW-1185">Reference proteome</keyword>
<feature type="region of interest" description="Disordered" evidence="1">
    <location>
        <begin position="143"/>
        <end position="181"/>
    </location>
</feature>
<gene>
    <name evidence="2" type="ORF">POLS_LOCUS6371</name>
</gene>
<feature type="compositionally biased region" description="Polar residues" evidence="1">
    <location>
        <begin position="288"/>
        <end position="297"/>
    </location>
</feature>
<accession>A0A9W4HYG6</accession>
<name>A0A9W4HYG6_PENOL</name>
<evidence type="ECO:0000313" key="2">
    <source>
        <dbReference type="EMBL" id="CAG8161650.1"/>
    </source>
</evidence>
<feature type="region of interest" description="Disordered" evidence="1">
    <location>
        <begin position="652"/>
        <end position="696"/>
    </location>
</feature>